<name>A0A158GMI4_9BURK</name>
<sequence>MPGVALNAAVSVCWEKGLGADVETHTPFSQMWDPVDQLPRVRPMPGFGMFVASDMTDGAVSFTSQHNYARQGLKAGLPIKQIEVHGSGEEHHDTNKVGNRIMQACMAGALTDYIVKRPTGLDNDSTDMSGPARKLLLAVGNKPA</sequence>
<dbReference type="EMBL" id="FCOK02000017">
    <property type="protein sequence ID" value="SAL33324.1"/>
    <property type="molecule type" value="Genomic_DNA"/>
</dbReference>
<evidence type="ECO:0000313" key="2">
    <source>
        <dbReference type="Proteomes" id="UP000054683"/>
    </source>
</evidence>
<protein>
    <submittedName>
        <fullName evidence="1">Uncharacterized protein</fullName>
    </submittedName>
</protein>
<dbReference type="RefSeq" id="WP_062085732.1">
    <property type="nucleotide sequence ID" value="NZ_FCOK02000017.1"/>
</dbReference>
<organism evidence="1 2">
    <name type="scientific">Caballeronia udeis</name>
    <dbReference type="NCBI Taxonomy" id="1232866"/>
    <lineage>
        <taxon>Bacteria</taxon>
        <taxon>Pseudomonadati</taxon>
        <taxon>Pseudomonadota</taxon>
        <taxon>Betaproteobacteria</taxon>
        <taxon>Burkholderiales</taxon>
        <taxon>Burkholderiaceae</taxon>
        <taxon>Caballeronia</taxon>
    </lineage>
</organism>
<evidence type="ECO:0000313" key="1">
    <source>
        <dbReference type="EMBL" id="SAL33324.1"/>
    </source>
</evidence>
<proteinExistence type="predicted"/>
<accession>A0A158GMI4</accession>
<gene>
    <name evidence="1" type="ORF">AWB69_02963</name>
</gene>
<reference evidence="1 2" key="1">
    <citation type="submission" date="2016-01" db="EMBL/GenBank/DDBJ databases">
        <authorList>
            <person name="Oliw E.H."/>
        </authorList>
    </citation>
    <scope>NUCLEOTIDE SEQUENCE [LARGE SCALE GENOMIC DNA]</scope>
    <source>
        <strain evidence="1">LMG 27134</strain>
    </source>
</reference>
<dbReference type="AlphaFoldDB" id="A0A158GMI4"/>
<dbReference type="Proteomes" id="UP000054683">
    <property type="component" value="Unassembled WGS sequence"/>
</dbReference>
<dbReference type="OrthoDB" id="7015419at2"/>